<evidence type="ECO:0000256" key="4">
    <source>
        <dbReference type="ARBA" id="ARBA00022723"/>
    </source>
</evidence>
<dbReference type="GO" id="GO:0036199">
    <property type="term" value="F:cholest-4-en-3-one 26-monooxygenase activity"/>
    <property type="evidence" value="ECO:0007669"/>
    <property type="project" value="TreeGrafter"/>
</dbReference>
<comment type="caution">
    <text evidence="8">The sequence shown here is derived from an EMBL/GenBank/DDBJ whole genome shotgun (WGS) entry which is preliminary data.</text>
</comment>
<dbReference type="EMBL" id="LQIR01000004">
    <property type="protein sequence ID" value="KUI19927.1"/>
    <property type="molecule type" value="Genomic_DNA"/>
</dbReference>
<keyword evidence="6" id="KW-0408">Iron</keyword>
<evidence type="ECO:0000256" key="2">
    <source>
        <dbReference type="ARBA" id="ARBA00010617"/>
    </source>
</evidence>
<name>A0A101ABZ9_9MYCO</name>
<evidence type="ECO:0000313" key="9">
    <source>
        <dbReference type="Proteomes" id="UP000053707"/>
    </source>
</evidence>
<dbReference type="CDD" id="cd11033">
    <property type="entry name" value="CYP142-like"/>
    <property type="match status" value="1"/>
</dbReference>
<dbReference type="PANTHER" id="PTHR46696">
    <property type="entry name" value="P450, PUTATIVE (EUROFUNG)-RELATED"/>
    <property type="match status" value="1"/>
</dbReference>
<proteinExistence type="inferred from homology"/>
<dbReference type="Gene3D" id="1.10.630.10">
    <property type="entry name" value="Cytochrome P450"/>
    <property type="match status" value="1"/>
</dbReference>
<comment type="cofactor">
    <cofactor evidence="1">
        <name>heme</name>
        <dbReference type="ChEBI" id="CHEBI:30413"/>
    </cofactor>
</comment>
<dbReference type="SUPFAM" id="SSF48264">
    <property type="entry name" value="Cytochrome P450"/>
    <property type="match status" value="1"/>
</dbReference>
<evidence type="ECO:0000256" key="3">
    <source>
        <dbReference type="ARBA" id="ARBA00022617"/>
    </source>
</evidence>
<keyword evidence="9" id="KW-1185">Reference proteome</keyword>
<keyword evidence="4" id="KW-0479">Metal-binding</keyword>
<dbReference type="InterPro" id="IPR002397">
    <property type="entry name" value="Cyt_P450_B"/>
</dbReference>
<dbReference type="Pfam" id="PF00067">
    <property type="entry name" value="p450"/>
    <property type="match status" value="1"/>
</dbReference>
<dbReference type="InterPro" id="IPR036396">
    <property type="entry name" value="Cyt_P450_sf"/>
</dbReference>
<dbReference type="PANTHER" id="PTHR46696:SF4">
    <property type="entry name" value="BIOTIN BIOSYNTHESIS CYTOCHROME P450"/>
    <property type="match status" value="1"/>
</dbReference>
<evidence type="ECO:0000256" key="5">
    <source>
        <dbReference type="ARBA" id="ARBA00023002"/>
    </source>
</evidence>
<gene>
    <name evidence="8" type="ORF">AU192_24675</name>
</gene>
<evidence type="ECO:0000256" key="6">
    <source>
        <dbReference type="ARBA" id="ARBA00023004"/>
    </source>
</evidence>
<dbReference type="GO" id="GO:0020037">
    <property type="term" value="F:heme binding"/>
    <property type="evidence" value="ECO:0007669"/>
    <property type="project" value="InterPro"/>
</dbReference>
<dbReference type="FunFam" id="1.10.630.10:FF:000018">
    <property type="entry name" value="Cytochrome P450 monooxygenase"/>
    <property type="match status" value="1"/>
</dbReference>
<dbReference type="AlphaFoldDB" id="A0A101ABZ9"/>
<protein>
    <submittedName>
        <fullName evidence="8">Cytochrome</fullName>
    </submittedName>
</protein>
<keyword evidence="5" id="KW-0560">Oxidoreductase</keyword>
<dbReference type="GO" id="GO:0005506">
    <property type="term" value="F:iron ion binding"/>
    <property type="evidence" value="ECO:0007669"/>
    <property type="project" value="InterPro"/>
</dbReference>
<sequence>MTKCHAESVTSAREYSAVDITSEEFWSRPFAVRDETFARLRAADGLSWHPPLPSMFGIEEPGFWALTRRADIAYVSQHPEQFTSAQGVALNPMPAEIQRFASFFLTMDPPQHTVYRRLISSAFTPRNVRLIEEQIHKNAVTIVENLVGAGEVDFVSACSAQLPMLTIMDMLGVPSADQPAVAYAAEKLFGMSDEEYVTEDERAADPVAQIALLSNTGVELAKFRRTHPGDDLMTSIVNAEVDGHRLTDEEIGAFLILLASAGNDTTKQATTHAMMALVDNPDQRGWLMADFDGRIGLAVEEFVRWSSPVLQFARFVTEDTEINGQPVSEGDKVALFYCSANRDEAAFTDPAAFDLSRSPNPHLGFGGGGPHFCLGSQLAKAELRNLFRELLTRLTTIEFGEPDLLYSSFVHGVKRLPAVVR</sequence>
<organism evidence="8 9">
    <name type="scientific">Mycobacterium lehmannii</name>
    <dbReference type="NCBI Taxonomy" id="2048550"/>
    <lineage>
        <taxon>Bacteria</taxon>
        <taxon>Bacillati</taxon>
        <taxon>Actinomycetota</taxon>
        <taxon>Actinomycetes</taxon>
        <taxon>Mycobacteriales</taxon>
        <taxon>Mycobacteriaceae</taxon>
        <taxon>Mycobacterium</taxon>
    </lineage>
</organism>
<accession>A0A101ABZ9</accession>
<evidence type="ECO:0000313" key="8">
    <source>
        <dbReference type="EMBL" id="KUI19927.1"/>
    </source>
</evidence>
<comment type="similarity">
    <text evidence="2">Belongs to the cytochrome P450 family.</text>
</comment>
<dbReference type="GO" id="GO:0008395">
    <property type="term" value="F:steroid hydroxylase activity"/>
    <property type="evidence" value="ECO:0007669"/>
    <property type="project" value="TreeGrafter"/>
</dbReference>
<dbReference type="GO" id="GO:0006707">
    <property type="term" value="P:cholesterol catabolic process"/>
    <property type="evidence" value="ECO:0007669"/>
    <property type="project" value="TreeGrafter"/>
</dbReference>
<keyword evidence="7" id="KW-0503">Monooxygenase</keyword>
<reference evidence="8 9" key="1">
    <citation type="submission" date="2016-01" db="EMBL/GenBank/DDBJ databases">
        <authorList>
            <consortium name="TB Trials Study Group"/>
            <person name="Sutton G."/>
            <person name="Brinkac L."/>
            <person name="Sanka R."/>
            <person name="Adams M."/>
            <person name="Lau E.L."/>
            <person name="Macaden R."/>
            <person name="Grewal H.M.S."/>
        </authorList>
    </citation>
    <scope>NUCLEOTIDE SEQUENCE [LARGE SCALE GENOMIC DNA]</scope>
    <source>
        <strain evidence="8 9">IS-1744</strain>
    </source>
</reference>
<keyword evidence="3" id="KW-0349">Heme</keyword>
<dbReference type="Proteomes" id="UP000053707">
    <property type="component" value="Unassembled WGS sequence"/>
</dbReference>
<dbReference type="InterPro" id="IPR001128">
    <property type="entry name" value="Cyt_P450"/>
</dbReference>
<evidence type="ECO:0000256" key="1">
    <source>
        <dbReference type="ARBA" id="ARBA00001971"/>
    </source>
</evidence>
<dbReference type="PRINTS" id="PR00359">
    <property type="entry name" value="BP450"/>
</dbReference>
<evidence type="ECO:0000256" key="7">
    <source>
        <dbReference type="ARBA" id="ARBA00023033"/>
    </source>
</evidence>